<feature type="region of interest" description="Disordered" evidence="1">
    <location>
        <begin position="16"/>
        <end position="38"/>
    </location>
</feature>
<dbReference type="PANTHER" id="PTHR37237:SF1">
    <property type="entry name" value="OS02G0567000 PROTEIN"/>
    <property type="match status" value="1"/>
</dbReference>
<evidence type="ECO:0000256" key="1">
    <source>
        <dbReference type="SAM" id="MobiDB-lite"/>
    </source>
</evidence>
<keyword evidence="3" id="KW-1185">Reference proteome</keyword>
<evidence type="ECO:0000313" key="3">
    <source>
        <dbReference type="Proteomes" id="UP001054252"/>
    </source>
</evidence>
<proteinExistence type="predicted"/>
<sequence length="134" mass="14240">MRGVGGPLLTIGDLLSDVGEESGAAPPEHLPSPPSPSSLELQPLDLTRLFQEDYDKLDKAFAGSDHSWTGLTLKLCSALETANKLVKSTDTNAGVLLEKVVELERIVKRTHSAIAAAKGIPICLNRKEGSSSLH</sequence>
<dbReference type="AlphaFoldDB" id="A0AAV5LKG4"/>
<reference evidence="2 3" key="1">
    <citation type="journal article" date="2021" name="Commun. Biol.">
        <title>The genome of Shorea leprosula (Dipterocarpaceae) highlights the ecological relevance of drought in aseasonal tropical rainforests.</title>
        <authorList>
            <person name="Ng K.K.S."/>
            <person name="Kobayashi M.J."/>
            <person name="Fawcett J.A."/>
            <person name="Hatakeyama M."/>
            <person name="Paape T."/>
            <person name="Ng C.H."/>
            <person name="Ang C.C."/>
            <person name="Tnah L.H."/>
            <person name="Lee C.T."/>
            <person name="Nishiyama T."/>
            <person name="Sese J."/>
            <person name="O'Brien M.J."/>
            <person name="Copetti D."/>
            <person name="Mohd Noor M.I."/>
            <person name="Ong R.C."/>
            <person name="Putra M."/>
            <person name="Sireger I.Z."/>
            <person name="Indrioko S."/>
            <person name="Kosugi Y."/>
            <person name="Izuno A."/>
            <person name="Isagi Y."/>
            <person name="Lee S.L."/>
            <person name="Shimizu K.K."/>
        </authorList>
    </citation>
    <scope>NUCLEOTIDE SEQUENCE [LARGE SCALE GENOMIC DNA]</scope>
    <source>
        <strain evidence="2">214</strain>
    </source>
</reference>
<protein>
    <submittedName>
        <fullName evidence="2">Uncharacterized protein</fullName>
    </submittedName>
</protein>
<organism evidence="2 3">
    <name type="scientific">Rubroshorea leprosula</name>
    <dbReference type="NCBI Taxonomy" id="152421"/>
    <lineage>
        <taxon>Eukaryota</taxon>
        <taxon>Viridiplantae</taxon>
        <taxon>Streptophyta</taxon>
        <taxon>Embryophyta</taxon>
        <taxon>Tracheophyta</taxon>
        <taxon>Spermatophyta</taxon>
        <taxon>Magnoliopsida</taxon>
        <taxon>eudicotyledons</taxon>
        <taxon>Gunneridae</taxon>
        <taxon>Pentapetalae</taxon>
        <taxon>rosids</taxon>
        <taxon>malvids</taxon>
        <taxon>Malvales</taxon>
        <taxon>Dipterocarpaceae</taxon>
        <taxon>Rubroshorea</taxon>
    </lineage>
</organism>
<gene>
    <name evidence="2" type="ORF">SLEP1_g45648</name>
</gene>
<dbReference type="Proteomes" id="UP001054252">
    <property type="component" value="Unassembled WGS sequence"/>
</dbReference>
<comment type="caution">
    <text evidence="2">The sequence shown here is derived from an EMBL/GenBank/DDBJ whole genome shotgun (WGS) entry which is preliminary data.</text>
</comment>
<dbReference type="EMBL" id="BPVZ01000124">
    <property type="protein sequence ID" value="GKV37648.1"/>
    <property type="molecule type" value="Genomic_DNA"/>
</dbReference>
<evidence type="ECO:0000313" key="2">
    <source>
        <dbReference type="EMBL" id="GKV37648.1"/>
    </source>
</evidence>
<accession>A0AAV5LKG4</accession>
<name>A0AAV5LKG4_9ROSI</name>
<dbReference type="PANTHER" id="PTHR37237">
    <property type="entry name" value="OS02G0567000 PROTEIN"/>
    <property type="match status" value="1"/>
</dbReference>